<comment type="cofactor">
    <cofactor evidence="1">
        <name>Fe(2+)</name>
        <dbReference type="ChEBI" id="CHEBI:29033"/>
    </cofactor>
</comment>
<keyword evidence="9" id="KW-1185">Reference proteome</keyword>
<dbReference type="SUPFAM" id="SSF51197">
    <property type="entry name" value="Clavaminate synthase-like"/>
    <property type="match status" value="1"/>
</dbReference>
<dbReference type="GO" id="GO:0005737">
    <property type="term" value="C:cytoplasm"/>
    <property type="evidence" value="ECO:0007669"/>
    <property type="project" value="TreeGrafter"/>
</dbReference>
<evidence type="ECO:0000259" key="7">
    <source>
        <dbReference type="Pfam" id="PF02668"/>
    </source>
</evidence>
<dbReference type="STRING" id="669874.A0A1E4TT28"/>
<protein>
    <recommendedName>
        <fullName evidence="7">TauD/TfdA-like domain-containing protein</fullName>
    </recommendedName>
</protein>
<keyword evidence="6" id="KW-0408">Iron</keyword>
<dbReference type="Proteomes" id="UP000094236">
    <property type="component" value="Unassembled WGS sequence"/>
</dbReference>
<dbReference type="InterPro" id="IPR003819">
    <property type="entry name" value="TauD/TfdA-like"/>
</dbReference>
<dbReference type="PANTHER" id="PTHR30468">
    <property type="entry name" value="ALPHA-KETOGLUTARATE-DEPENDENT SULFONATE DIOXYGENASE"/>
    <property type="match status" value="1"/>
</dbReference>
<evidence type="ECO:0000256" key="4">
    <source>
        <dbReference type="ARBA" id="ARBA00022964"/>
    </source>
</evidence>
<dbReference type="GO" id="GO:0046872">
    <property type="term" value="F:metal ion binding"/>
    <property type="evidence" value="ECO:0007669"/>
    <property type="project" value="UniProtKB-KW"/>
</dbReference>
<name>A0A1E4TT28_PACTA</name>
<evidence type="ECO:0000256" key="1">
    <source>
        <dbReference type="ARBA" id="ARBA00001954"/>
    </source>
</evidence>
<evidence type="ECO:0000313" key="9">
    <source>
        <dbReference type="Proteomes" id="UP000094236"/>
    </source>
</evidence>
<keyword evidence="4" id="KW-0223">Dioxygenase</keyword>
<gene>
    <name evidence="8" type="ORF">PACTADRAFT_43257</name>
</gene>
<evidence type="ECO:0000256" key="3">
    <source>
        <dbReference type="ARBA" id="ARBA00022723"/>
    </source>
</evidence>
<evidence type="ECO:0000256" key="2">
    <source>
        <dbReference type="ARBA" id="ARBA00005896"/>
    </source>
</evidence>
<evidence type="ECO:0000256" key="6">
    <source>
        <dbReference type="ARBA" id="ARBA00023004"/>
    </source>
</evidence>
<dbReference type="InterPro" id="IPR042098">
    <property type="entry name" value="TauD-like_sf"/>
</dbReference>
<evidence type="ECO:0000313" key="8">
    <source>
        <dbReference type="EMBL" id="ODV94905.1"/>
    </source>
</evidence>
<dbReference type="PANTHER" id="PTHR30468:SF1">
    <property type="entry name" value="ALPHA-KETOGLUTARATE-DEPENDENT SULFONATE DIOXYGENASE"/>
    <property type="match status" value="1"/>
</dbReference>
<keyword evidence="3" id="KW-0479">Metal-binding</keyword>
<reference evidence="9" key="1">
    <citation type="submission" date="2016-05" db="EMBL/GenBank/DDBJ databases">
        <title>Comparative genomics of biotechnologically important yeasts.</title>
        <authorList>
            <consortium name="DOE Joint Genome Institute"/>
            <person name="Riley R."/>
            <person name="Haridas S."/>
            <person name="Wolfe K.H."/>
            <person name="Lopes M.R."/>
            <person name="Hittinger C.T."/>
            <person name="Goker M."/>
            <person name="Salamov A."/>
            <person name="Wisecaver J."/>
            <person name="Long T.M."/>
            <person name="Aerts A.L."/>
            <person name="Barry K."/>
            <person name="Choi C."/>
            <person name="Clum A."/>
            <person name="Coughlan A.Y."/>
            <person name="Deshpande S."/>
            <person name="Douglass A.P."/>
            <person name="Hanson S.J."/>
            <person name="Klenk H.-P."/>
            <person name="Labutti K."/>
            <person name="Lapidus A."/>
            <person name="Lindquist E."/>
            <person name="Lipzen A."/>
            <person name="Meier-Kolthoff J.P."/>
            <person name="Ohm R.A."/>
            <person name="Otillar R.P."/>
            <person name="Pangilinan J."/>
            <person name="Peng Y."/>
            <person name="Rokas A."/>
            <person name="Rosa C.A."/>
            <person name="Scheuner C."/>
            <person name="Sibirny A.A."/>
            <person name="Slot J.C."/>
            <person name="Stielow J.B."/>
            <person name="Sun H."/>
            <person name="Kurtzman C.P."/>
            <person name="Blackwell M."/>
            <person name="Grigoriev I.V."/>
            <person name="Jeffries T.W."/>
        </authorList>
    </citation>
    <scope>NUCLEOTIDE SEQUENCE [LARGE SCALE GENOMIC DNA]</scope>
    <source>
        <strain evidence="9">NRRL Y-2460</strain>
    </source>
</reference>
<dbReference type="OrthoDB" id="10257314at2759"/>
<dbReference type="EMBL" id="KV454015">
    <property type="protein sequence ID" value="ODV94905.1"/>
    <property type="molecule type" value="Genomic_DNA"/>
</dbReference>
<organism evidence="8 9">
    <name type="scientific">Pachysolen tannophilus NRRL Y-2460</name>
    <dbReference type="NCBI Taxonomy" id="669874"/>
    <lineage>
        <taxon>Eukaryota</taxon>
        <taxon>Fungi</taxon>
        <taxon>Dikarya</taxon>
        <taxon>Ascomycota</taxon>
        <taxon>Saccharomycotina</taxon>
        <taxon>Pichiomycetes</taxon>
        <taxon>Pachysolenaceae</taxon>
        <taxon>Pachysolen</taxon>
    </lineage>
</organism>
<proteinExistence type="inferred from homology"/>
<dbReference type="Gene3D" id="3.60.130.10">
    <property type="entry name" value="Clavaminate synthase-like"/>
    <property type="match status" value="1"/>
</dbReference>
<comment type="similarity">
    <text evidence="2">Belongs to the TfdA dioxygenase family.</text>
</comment>
<sequence length="402" mass="45988">MAPIAVDATEKLEHIQNLDFHVRKSESQVTKEGVVKVSEDQRKASKYPEFLPSWDPNQKYPALKPFKHKDRAFDGDSNYKNLFPNGLESIAHSNLTPKLGTEIKDPNFQLSQLTDAQKNDLALLVERRGVVVFRDQDFKDKGPAFAKQWGSYFGPLHIHPTSGAPEGFPELHITYRKSNEALQQKLLESTTNTIAWHSDVTYELQPPGVTAFVQLDGPNTGGDTIFVDCVEAYERLSPTFQKMLDGLKVIHSSVDQANDSAKNGGIERRAHVNSIHPLVRYHPVLKKKCLFIHRNFPRKIVGLKEQESENLMNYLITHIESLLDAQVRGKYEPGTVVLWDNRRVLHSAVFDWFEPTVRHCFRITPQAERPVASEEEFNDWSVEKEEESLKEAKRILNRYGYE</sequence>
<dbReference type="FunFam" id="3.60.130.10:FF:000003">
    <property type="entry name" value="Alpha-ketoglutarate-dependent taurine dioxygenase"/>
    <property type="match status" value="1"/>
</dbReference>
<dbReference type="GO" id="GO:0044273">
    <property type="term" value="P:sulfur compound catabolic process"/>
    <property type="evidence" value="ECO:0007669"/>
    <property type="project" value="TreeGrafter"/>
</dbReference>
<keyword evidence="5" id="KW-0560">Oxidoreductase</keyword>
<feature type="domain" description="TauD/TfdA-like" evidence="7">
    <location>
        <begin position="93"/>
        <end position="364"/>
    </location>
</feature>
<evidence type="ECO:0000256" key="5">
    <source>
        <dbReference type="ARBA" id="ARBA00023002"/>
    </source>
</evidence>
<dbReference type="AlphaFoldDB" id="A0A1E4TT28"/>
<dbReference type="Pfam" id="PF02668">
    <property type="entry name" value="TauD"/>
    <property type="match status" value="1"/>
</dbReference>
<dbReference type="GO" id="GO:0000907">
    <property type="term" value="F:sulfonate dioxygenase activity"/>
    <property type="evidence" value="ECO:0007669"/>
    <property type="project" value="TreeGrafter"/>
</dbReference>
<accession>A0A1E4TT28</accession>
<dbReference type="InterPro" id="IPR051323">
    <property type="entry name" value="AtsK-like"/>
</dbReference>